<reference evidence="2" key="1">
    <citation type="submission" date="2018-05" db="EMBL/GenBank/DDBJ databases">
        <authorList>
            <person name="Lanie J.A."/>
            <person name="Ng W.-L."/>
            <person name="Kazmierczak K.M."/>
            <person name="Andrzejewski T.M."/>
            <person name="Davidsen T.M."/>
            <person name="Wayne K.J."/>
            <person name="Tettelin H."/>
            <person name="Glass J.I."/>
            <person name="Rusch D."/>
            <person name="Podicherti R."/>
            <person name="Tsui H.-C.T."/>
            <person name="Winkler M.E."/>
        </authorList>
    </citation>
    <scope>NUCLEOTIDE SEQUENCE</scope>
</reference>
<evidence type="ECO:0000256" key="1">
    <source>
        <dbReference type="ARBA" id="ARBA00022729"/>
    </source>
</evidence>
<dbReference type="NCBIfam" id="NF037995">
    <property type="entry name" value="TRAP_S1"/>
    <property type="match status" value="1"/>
</dbReference>
<keyword evidence="1" id="KW-0732">Signal</keyword>
<feature type="non-terminal residue" evidence="2">
    <location>
        <position position="1"/>
    </location>
</feature>
<gene>
    <name evidence="2" type="ORF">METZ01_LOCUS249655</name>
</gene>
<organism evidence="2">
    <name type="scientific">marine metagenome</name>
    <dbReference type="NCBI Taxonomy" id="408172"/>
    <lineage>
        <taxon>unclassified sequences</taxon>
        <taxon>metagenomes</taxon>
        <taxon>ecological metagenomes</taxon>
    </lineage>
</organism>
<dbReference type="InterPro" id="IPR018389">
    <property type="entry name" value="DctP_fam"/>
</dbReference>
<dbReference type="AlphaFoldDB" id="A0A382IDR2"/>
<accession>A0A382IDR2</accession>
<name>A0A382IDR2_9ZZZZ</name>
<dbReference type="PANTHER" id="PTHR33376">
    <property type="match status" value="1"/>
</dbReference>
<protein>
    <recommendedName>
        <fullName evidence="3">C4-dicarboxylate ABC transporter substrate-binding protein</fullName>
    </recommendedName>
</protein>
<dbReference type="GO" id="GO:0055085">
    <property type="term" value="P:transmembrane transport"/>
    <property type="evidence" value="ECO:0007669"/>
    <property type="project" value="InterPro"/>
</dbReference>
<sequence length="314" mass="34551">AEFSWKFNNGLPETRNESKELDRFAADVKKASNGGLDIKVYHGGSLGLKNNDVLRWLPTGAAEMGLVWANYLGRDAPALNAVYIQGSVGSSDEHIRAIPVLKEIYSTELKKWGIVPSGFMGLPILYASIFCKGEPVNTIEKLKTKKLRVWSKDMVDTFKKLGVSAQIIGQTEMYVALKTGVVDCAVYPALYAKTVSLQEVTNSASYLYPIAGLPYVLGASERKWAALPQSYKNAVKEAADQLFQRSTDYSDDEANEMNARRALESEGVDWLIDFSPQDQRAFLDAAAETWKEAAADAGGEAPNNRSRILRAIGR</sequence>
<evidence type="ECO:0008006" key="3">
    <source>
        <dbReference type="Google" id="ProtNLM"/>
    </source>
</evidence>
<dbReference type="Pfam" id="PF03480">
    <property type="entry name" value="DctP"/>
    <property type="match status" value="1"/>
</dbReference>
<dbReference type="PANTHER" id="PTHR33376:SF5">
    <property type="entry name" value="EXTRACYTOPLASMIC SOLUTE RECEPTOR PROTEIN"/>
    <property type="match status" value="1"/>
</dbReference>
<dbReference type="InterPro" id="IPR038404">
    <property type="entry name" value="TRAP_DctP_sf"/>
</dbReference>
<dbReference type="Gene3D" id="3.40.190.170">
    <property type="entry name" value="Bacterial extracellular solute-binding protein, family 7"/>
    <property type="match status" value="1"/>
</dbReference>
<proteinExistence type="predicted"/>
<dbReference type="EMBL" id="UINC01066271">
    <property type="protein sequence ID" value="SVB96801.1"/>
    <property type="molecule type" value="Genomic_DNA"/>
</dbReference>
<evidence type="ECO:0000313" key="2">
    <source>
        <dbReference type="EMBL" id="SVB96801.1"/>
    </source>
</evidence>